<gene>
    <name evidence="2" type="ORF">SAMN05192546_10744</name>
</gene>
<keyword evidence="2" id="KW-0808">Transferase</keyword>
<dbReference type="GO" id="GO:0008757">
    <property type="term" value="F:S-adenosylmethionine-dependent methyltransferase activity"/>
    <property type="evidence" value="ECO:0007669"/>
    <property type="project" value="InterPro"/>
</dbReference>
<dbReference type="STRING" id="159292.SAMN05192546_10744"/>
<organism evidence="2 3">
    <name type="scientific">Tindallia californiensis</name>
    <dbReference type="NCBI Taxonomy" id="159292"/>
    <lineage>
        <taxon>Bacteria</taxon>
        <taxon>Bacillati</taxon>
        <taxon>Bacillota</taxon>
        <taxon>Clostridia</taxon>
        <taxon>Peptostreptococcales</taxon>
        <taxon>Tindalliaceae</taxon>
        <taxon>Tindallia</taxon>
    </lineage>
</organism>
<evidence type="ECO:0000259" key="1">
    <source>
        <dbReference type="Pfam" id="PF08241"/>
    </source>
</evidence>
<dbReference type="Pfam" id="PF08241">
    <property type="entry name" value="Methyltransf_11"/>
    <property type="match status" value="1"/>
</dbReference>
<dbReference type="AlphaFoldDB" id="A0A1H3PRC4"/>
<protein>
    <submittedName>
        <fullName evidence="2">Methyltransferase domain-containing protein</fullName>
    </submittedName>
</protein>
<feature type="domain" description="Methyltransferase type 11" evidence="1">
    <location>
        <begin position="48"/>
        <end position="140"/>
    </location>
</feature>
<evidence type="ECO:0000313" key="2">
    <source>
        <dbReference type="EMBL" id="SDZ03596.1"/>
    </source>
</evidence>
<dbReference type="EMBL" id="FNPV01000007">
    <property type="protein sequence ID" value="SDZ03596.1"/>
    <property type="molecule type" value="Genomic_DNA"/>
</dbReference>
<reference evidence="2 3" key="1">
    <citation type="submission" date="2016-10" db="EMBL/GenBank/DDBJ databases">
        <authorList>
            <person name="de Groot N.N."/>
        </authorList>
    </citation>
    <scope>NUCLEOTIDE SEQUENCE [LARGE SCALE GENOMIC DNA]</scope>
    <source>
        <strain evidence="2 3">APO</strain>
    </source>
</reference>
<sequence length="202" mass="23236">MKNFNELSKMAYNNKADYYNETIDGKFTLKFKRLLCENIVVKDHSKILDIACGNGTLLKMLSQENTFNGYGIDISDKMIKNASKICSEMVFKVAGCEKIPFEAGFFDVITVCAAYHHFPDTKAFAKELSRVIKNHGFIYIADIYLPTPLRVIINPFVPLSKEGDVKFYSPQEIMNNLQVHGFRQIRIIKKGYIQMICMQKYM</sequence>
<name>A0A1H3PRC4_9FIRM</name>
<dbReference type="OrthoDB" id="9808140at2"/>
<proteinExistence type="predicted"/>
<dbReference type="GO" id="GO:0032259">
    <property type="term" value="P:methylation"/>
    <property type="evidence" value="ECO:0007669"/>
    <property type="project" value="UniProtKB-KW"/>
</dbReference>
<accession>A0A1H3PRC4</accession>
<dbReference type="PANTHER" id="PTHR43861">
    <property type="entry name" value="TRANS-ACONITATE 2-METHYLTRANSFERASE-RELATED"/>
    <property type="match status" value="1"/>
</dbReference>
<dbReference type="RefSeq" id="WP_093314207.1">
    <property type="nucleotide sequence ID" value="NZ_FNPV01000007.1"/>
</dbReference>
<keyword evidence="2" id="KW-0489">Methyltransferase</keyword>
<dbReference type="InterPro" id="IPR013216">
    <property type="entry name" value="Methyltransf_11"/>
</dbReference>
<keyword evidence="3" id="KW-1185">Reference proteome</keyword>
<dbReference type="CDD" id="cd02440">
    <property type="entry name" value="AdoMet_MTases"/>
    <property type="match status" value="1"/>
</dbReference>
<dbReference type="Proteomes" id="UP000199230">
    <property type="component" value="Unassembled WGS sequence"/>
</dbReference>
<dbReference type="Gene3D" id="3.40.50.150">
    <property type="entry name" value="Vaccinia Virus protein VP39"/>
    <property type="match status" value="1"/>
</dbReference>
<dbReference type="InterPro" id="IPR029063">
    <property type="entry name" value="SAM-dependent_MTases_sf"/>
</dbReference>
<evidence type="ECO:0000313" key="3">
    <source>
        <dbReference type="Proteomes" id="UP000199230"/>
    </source>
</evidence>
<dbReference type="SUPFAM" id="SSF53335">
    <property type="entry name" value="S-adenosyl-L-methionine-dependent methyltransferases"/>
    <property type="match status" value="1"/>
</dbReference>